<protein>
    <submittedName>
        <fullName evidence="2">DUF2156 domain-containing protein</fullName>
    </submittedName>
</protein>
<reference evidence="2 3" key="1">
    <citation type="submission" date="2020-08" db="EMBL/GenBank/DDBJ databases">
        <title>Bridging the membrane lipid divide: bacteria of the FCB group superphylum have the potential to synthesize archaeal ether lipids.</title>
        <authorList>
            <person name="Villanueva L."/>
            <person name="Von Meijenfeldt F.A.B."/>
            <person name="Westbye A.B."/>
            <person name="Yadav S."/>
            <person name="Hopmans E.C."/>
            <person name="Dutilh B.E."/>
            <person name="Sinninghe Damste J.S."/>
        </authorList>
    </citation>
    <scope>NUCLEOTIDE SEQUENCE [LARGE SCALE GENOMIC DNA]</scope>
    <source>
        <strain evidence="2">NIOZ-UU47</strain>
    </source>
</reference>
<dbReference type="Pfam" id="PF09924">
    <property type="entry name" value="LPG_synthase_C"/>
    <property type="match status" value="1"/>
</dbReference>
<dbReference type="InterPro" id="IPR016732">
    <property type="entry name" value="UCP018688"/>
</dbReference>
<dbReference type="InterPro" id="IPR024320">
    <property type="entry name" value="LPG_synthase_C"/>
</dbReference>
<dbReference type="PIRSF" id="PIRSF018688">
    <property type="entry name" value="UCP018688"/>
    <property type="match status" value="1"/>
</dbReference>
<accession>A0A8J6N9R6</accession>
<proteinExistence type="predicted"/>
<dbReference type="Proteomes" id="UP000614424">
    <property type="component" value="Unassembled WGS sequence"/>
</dbReference>
<dbReference type="Gene3D" id="3.40.630.30">
    <property type="match status" value="1"/>
</dbReference>
<dbReference type="PANTHER" id="PTHR41373:SF1">
    <property type="entry name" value="PHOSPHATIDYLGLYCEROL LYSYLTRANSFERASE C-TERMINAL DOMAIN-CONTAINING PROTEIN"/>
    <property type="match status" value="1"/>
</dbReference>
<dbReference type="PANTHER" id="PTHR41373">
    <property type="entry name" value="DUF2156 DOMAIN-CONTAINING PROTEIN"/>
    <property type="match status" value="1"/>
</dbReference>
<feature type="domain" description="Phosphatidylglycerol lysyltransferase C-terminal" evidence="1">
    <location>
        <begin position="11"/>
        <end position="267"/>
    </location>
</feature>
<dbReference type="AlphaFoldDB" id="A0A8J6N9R6"/>
<gene>
    <name evidence="2" type="ORF">H8E41_00085</name>
</gene>
<sequence length="270" mass="31178">MRETLHPLFQKLPDGISEFTFANLYLFRDTHNYQISRLENQFILTGKDGEASFFMLPFGLPGKNILDRLLDTYDSMKCVSQSQAEQLSEMGYRVAEDRDSFDYLYSREELSELTGKKFHKKRTHLKAFLNNYNYEGRPLLEEHIPDAIRILDSWRGNRDDPGDYKAAKEGLEKSEELQLCGGIYYVDGTPVAYSLGEELSQGKSFAVHFEKAVKEYKGLWQFVNQAFASILPEIYETVNREQDLGNEGLRTAKLSYRPVGFIKKYRVSAV</sequence>
<dbReference type="EMBL" id="JACNJZ010000007">
    <property type="protein sequence ID" value="MBC8316275.1"/>
    <property type="molecule type" value="Genomic_DNA"/>
</dbReference>
<name>A0A8J6N9R6_9BACT</name>
<dbReference type="SUPFAM" id="SSF55729">
    <property type="entry name" value="Acyl-CoA N-acyltransferases (Nat)"/>
    <property type="match status" value="2"/>
</dbReference>
<evidence type="ECO:0000259" key="1">
    <source>
        <dbReference type="Pfam" id="PF09924"/>
    </source>
</evidence>
<dbReference type="InterPro" id="IPR016181">
    <property type="entry name" value="Acyl_CoA_acyltransferase"/>
</dbReference>
<organism evidence="2 3">
    <name type="scientific">Candidatus Desulfobia pelagia</name>
    <dbReference type="NCBI Taxonomy" id="2841692"/>
    <lineage>
        <taxon>Bacteria</taxon>
        <taxon>Pseudomonadati</taxon>
        <taxon>Thermodesulfobacteriota</taxon>
        <taxon>Desulfobulbia</taxon>
        <taxon>Desulfobulbales</taxon>
        <taxon>Desulfobulbaceae</taxon>
        <taxon>Candidatus Desulfobia</taxon>
    </lineage>
</organism>
<comment type="caution">
    <text evidence="2">The sequence shown here is derived from an EMBL/GenBank/DDBJ whole genome shotgun (WGS) entry which is preliminary data.</text>
</comment>
<evidence type="ECO:0000313" key="3">
    <source>
        <dbReference type="Proteomes" id="UP000614424"/>
    </source>
</evidence>
<evidence type="ECO:0000313" key="2">
    <source>
        <dbReference type="EMBL" id="MBC8316275.1"/>
    </source>
</evidence>